<feature type="domain" description="DUF4166" evidence="1">
    <location>
        <begin position="19"/>
        <end position="203"/>
    </location>
</feature>
<protein>
    <recommendedName>
        <fullName evidence="1">DUF4166 domain-containing protein</fullName>
    </recommendedName>
</protein>
<reference evidence="2 3" key="1">
    <citation type="submission" date="2020-08" db="EMBL/GenBank/DDBJ databases">
        <title>Sequencing the genomes of 1000 actinobacteria strains.</title>
        <authorList>
            <person name="Klenk H.-P."/>
        </authorList>
    </citation>
    <scope>NUCLEOTIDE SEQUENCE [LARGE SCALE GENOMIC DNA]</scope>
    <source>
        <strain evidence="2 3">DSM 24823</strain>
    </source>
</reference>
<keyword evidence="3" id="KW-1185">Reference proteome</keyword>
<organism evidence="2 3">
    <name type="scientific">Microbacterium ginsengiterrae</name>
    <dbReference type="NCBI Taxonomy" id="546115"/>
    <lineage>
        <taxon>Bacteria</taxon>
        <taxon>Bacillati</taxon>
        <taxon>Actinomycetota</taxon>
        <taxon>Actinomycetes</taxon>
        <taxon>Micrococcales</taxon>
        <taxon>Microbacteriaceae</taxon>
        <taxon>Microbacterium</taxon>
    </lineage>
</organism>
<evidence type="ECO:0000313" key="2">
    <source>
        <dbReference type="EMBL" id="MBB5741824.1"/>
    </source>
</evidence>
<evidence type="ECO:0000313" key="3">
    <source>
        <dbReference type="Proteomes" id="UP000517712"/>
    </source>
</evidence>
<dbReference type="Proteomes" id="UP000517712">
    <property type="component" value="Unassembled WGS sequence"/>
</dbReference>
<proteinExistence type="predicted"/>
<dbReference type="RefSeq" id="WP_184281113.1">
    <property type="nucleotide sequence ID" value="NZ_BAAAPG010000002.1"/>
</dbReference>
<evidence type="ECO:0000259" key="1">
    <source>
        <dbReference type="Pfam" id="PF13761"/>
    </source>
</evidence>
<dbReference type="AlphaFoldDB" id="A0A7W9FC52"/>
<name>A0A7W9FC52_9MICO</name>
<dbReference type="InterPro" id="IPR025311">
    <property type="entry name" value="DUF4166"/>
</dbReference>
<accession>A0A7W9FC52</accession>
<gene>
    <name evidence="2" type="ORF">HD600_000321</name>
</gene>
<dbReference type="EMBL" id="JACHMU010000001">
    <property type="protein sequence ID" value="MBB5741824.1"/>
    <property type="molecule type" value="Genomic_DNA"/>
</dbReference>
<sequence length="219" mass="24195">MTARRSVFLAALGAHADSLAPEVREYVAGPPEGMIGVGTGVFEIAGSPWRWMLHLARPLVGPGLLVPRREHDVPFELVERATIGANGARALVATRTFRFRGGEERFDDVLHIGREPGTLVNTVGDLGRIEVLLDVTVTTQGALRLTTRASRVRLLGRVIRLPRLLGIDGVVENGYDPVHERRTIAAVMRSPLFGTVMEYRGWFRYEPRAEPDRPSGQKE</sequence>
<dbReference type="Pfam" id="PF13761">
    <property type="entry name" value="DUF4166"/>
    <property type="match status" value="1"/>
</dbReference>
<comment type="caution">
    <text evidence="2">The sequence shown here is derived from an EMBL/GenBank/DDBJ whole genome shotgun (WGS) entry which is preliminary data.</text>
</comment>